<reference evidence="1 3" key="1">
    <citation type="journal article" date="2019" name="Nat. Med.">
        <title>A library of human gut bacterial isolates paired with longitudinal multiomics data enables mechanistic microbiome research.</title>
        <authorList>
            <person name="Poyet M."/>
            <person name="Groussin M."/>
            <person name="Gibbons S.M."/>
            <person name="Avila-Pacheco J."/>
            <person name="Jiang X."/>
            <person name="Kearney S.M."/>
            <person name="Perrotta A.R."/>
            <person name="Berdy B."/>
            <person name="Zhao S."/>
            <person name="Lieberman T.D."/>
            <person name="Swanson P.K."/>
            <person name="Smith M."/>
            <person name="Roesemann S."/>
            <person name="Alexander J.E."/>
            <person name="Rich S.A."/>
            <person name="Livny J."/>
            <person name="Vlamakis H."/>
            <person name="Clish C."/>
            <person name="Bullock K."/>
            <person name="Deik A."/>
            <person name="Scott J."/>
            <person name="Pierce K.A."/>
            <person name="Xavier R.J."/>
            <person name="Alm E.J."/>
        </authorList>
    </citation>
    <scope>NUCLEOTIDE SEQUENCE [LARGE SCALE GENOMIC DNA]</scope>
    <source>
        <strain evidence="1 3">BIOML-A266</strain>
    </source>
</reference>
<evidence type="ECO:0000313" key="1">
    <source>
        <dbReference type="EMBL" id="KAA2375279.1"/>
    </source>
</evidence>
<dbReference type="RefSeq" id="WP_014775609.1">
    <property type="nucleotide sequence ID" value="NZ_DAWDON010000014.1"/>
</dbReference>
<dbReference type="Proteomes" id="UP001205035">
    <property type="component" value="Unassembled WGS sequence"/>
</dbReference>
<dbReference type="EMBL" id="VVXH01000024">
    <property type="protein sequence ID" value="KAA2375279.1"/>
    <property type="molecule type" value="Genomic_DNA"/>
</dbReference>
<reference evidence="2" key="2">
    <citation type="submission" date="2022-06" db="EMBL/GenBank/DDBJ databases">
        <title>Isolation of gut microbiota from human fecal samples.</title>
        <authorList>
            <person name="Pamer E.G."/>
            <person name="Barat B."/>
            <person name="Waligurski E."/>
            <person name="Medina S."/>
            <person name="Paddock L."/>
            <person name="Mostad J."/>
        </authorList>
    </citation>
    <scope>NUCLEOTIDE SEQUENCE</scope>
    <source>
        <strain evidence="2">DFI.6.22</strain>
    </source>
</reference>
<evidence type="ECO:0000313" key="3">
    <source>
        <dbReference type="Proteomes" id="UP000322940"/>
    </source>
</evidence>
<dbReference type="Proteomes" id="UP000322940">
    <property type="component" value="Unassembled WGS sequence"/>
</dbReference>
<gene>
    <name evidence="1" type="ORF">F2Y10_15445</name>
    <name evidence="2" type="ORF">NE651_07765</name>
</gene>
<accession>A0A5B3GRS7</accession>
<dbReference type="AlphaFoldDB" id="A0A5B3GRS7"/>
<dbReference type="EMBL" id="JANGBQ010000009">
    <property type="protein sequence ID" value="MCQ5082788.1"/>
    <property type="molecule type" value="Genomic_DNA"/>
</dbReference>
<evidence type="ECO:0000313" key="2">
    <source>
        <dbReference type="EMBL" id="MCQ5082788.1"/>
    </source>
</evidence>
<sequence length="70" mass="8326">MPKGEYTRTEAGRRAYFVVTGIELPNTLTHDEIKAYSHALPEEQWKRCHELYLQYMSIGRPEYMKNYAEN</sequence>
<proteinExistence type="predicted"/>
<name>A0A5B3GRS7_9BACT</name>
<comment type="caution">
    <text evidence="1">The sequence shown here is derived from an EMBL/GenBank/DDBJ whole genome shotgun (WGS) entry which is preliminary data.</text>
</comment>
<protein>
    <submittedName>
        <fullName evidence="1">Uncharacterized protein</fullName>
    </submittedName>
</protein>
<organism evidence="1 3">
    <name type="scientific">Alistipes onderdonkii</name>
    <dbReference type="NCBI Taxonomy" id="328813"/>
    <lineage>
        <taxon>Bacteria</taxon>
        <taxon>Pseudomonadati</taxon>
        <taxon>Bacteroidota</taxon>
        <taxon>Bacteroidia</taxon>
        <taxon>Bacteroidales</taxon>
        <taxon>Rikenellaceae</taxon>
        <taxon>Alistipes</taxon>
    </lineage>
</organism>